<evidence type="ECO:0000313" key="9">
    <source>
        <dbReference type="Proteomes" id="UP000650524"/>
    </source>
</evidence>
<dbReference type="SMART" id="SM00968">
    <property type="entry name" value="SMC_hinge"/>
    <property type="match status" value="1"/>
</dbReference>
<evidence type="ECO:0000256" key="5">
    <source>
        <dbReference type="ARBA" id="ARBA00023125"/>
    </source>
</evidence>
<dbReference type="GO" id="GO:0005737">
    <property type="term" value="C:cytoplasm"/>
    <property type="evidence" value="ECO:0007669"/>
    <property type="project" value="UniProtKB-SubCell"/>
</dbReference>
<keyword evidence="2 6" id="KW-0547">Nucleotide-binding</keyword>
<comment type="caution">
    <text evidence="8">The sequence shown here is derived from an EMBL/GenBank/DDBJ whole genome shotgun (WGS) entry which is preliminary data.</text>
</comment>
<comment type="similarity">
    <text evidence="6">Belongs to the SMC family.</text>
</comment>
<dbReference type="GO" id="GO:0007062">
    <property type="term" value="P:sister chromatid cohesion"/>
    <property type="evidence" value="ECO:0007669"/>
    <property type="project" value="InterPro"/>
</dbReference>
<dbReference type="GO" id="GO:0007059">
    <property type="term" value="P:chromosome segregation"/>
    <property type="evidence" value="ECO:0007669"/>
    <property type="project" value="UniProtKB-UniRule"/>
</dbReference>
<dbReference type="InterPro" id="IPR003395">
    <property type="entry name" value="RecF/RecN/SMC_N"/>
</dbReference>
<dbReference type="InterPro" id="IPR024704">
    <property type="entry name" value="SMC"/>
</dbReference>
<dbReference type="NCBIfam" id="TIGR02168">
    <property type="entry name" value="SMC_prok_B"/>
    <property type="match status" value="1"/>
</dbReference>
<feature type="coiled-coil region" evidence="6">
    <location>
        <begin position="689"/>
        <end position="828"/>
    </location>
</feature>
<proteinExistence type="inferred from homology"/>
<dbReference type="Pfam" id="PF02463">
    <property type="entry name" value="SMC_N"/>
    <property type="match status" value="1"/>
</dbReference>
<comment type="function">
    <text evidence="6">Required for chromosome condensation and partitioning.</text>
</comment>
<dbReference type="GO" id="GO:0005694">
    <property type="term" value="C:chromosome"/>
    <property type="evidence" value="ECO:0007669"/>
    <property type="project" value="InterPro"/>
</dbReference>
<protein>
    <recommendedName>
        <fullName evidence="6">Chromosome partition protein Smc</fullName>
    </recommendedName>
</protein>
<comment type="subunit">
    <text evidence="6">Homodimer.</text>
</comment>
<dbReference type="InterPro" id="IPR010935">
    <property type="entry name" value="SMC_hinge"/>
</dbReference>
<accession>A0A8J6T7Q9</accession>
<dbReference type="Gene3D" id="3.40.50.300">
    <property type="entry name" value="P-loop containing nucleotide triphosphate hydrolases"/>
    <property type="match status" value="2"/>
</dbReference>
<evidence type="ECO:0000256" key="3">
    <source>
        <dbReference type="ARBA" id="ARBA00022840"/>
    </source>
</evidence>
<reference evidence="8 9" key="1">
    <citation type="submission" date="2020-08" db="EMBL/GenBank/DDBJ databases">
        <title>Bridging the membrane lipid divide: bacteria of the FCB group superphylum have the potential to synthesize archaeal ether lipids.</title>
        <authorList>
            <person name="Villanueva L."/>
            <person name="Von Meijenfeldt F.A.B."/>
            <person name="Westbye A.B."/>
            <person name="Yadav S."/>
            <person name="Hopmans E.C."/>
            <person name="Dutilh B.E."/>
            <person name="Sinninghe Damste J.S."/>
        </authorList>
    </citation>
    <scope>NUCLEOTIDE SEQUENCE [LARGE SCALE GENOMIC DNA]</scope>
    <source>
        <strain evidence="8">NIOZ-UU27</strain>
    </source>
</reference>
<comment type="subcellular location">
    <subcellularLocation>
        <location evidence="6">Cytoplasm</location>
    </subcellularLocation>
</comment>
<gene>
    <name evidence="6 8" type="primary">smc</name>
    <name evidence="8" type="ORF">H8E19_04750</name>
</gene>
<evidence type="ECO:0000256" key="2">
    <source>
        <dbReference type="ARBA" id="ARBA00022741"/>
    </source>
</evidence>
<comment type="domain">
    <text evidence="6">Contains large globular domains required for ATP hydrolysis at each terminus and a third globular domain forming a flexible hinge near the middle of the molecule. These domains are separated by coiled-coil structures.</text>
</comment>
<name>A0A8J6T7Q9_9DELT</name>
<dbReference type="GO" id="GO:0030261">
    <property type="term" value="P:chromosome condensation"/>
    <property type="evidence" value="ECO:0007669"/>
    <property type="project" value="InterPro"/>
</dbReference>
<dbReference type="Proteomes" id="UP000650524">
    <property type="component" value="Unassembled WGS sequence"/>
</dbReference>
<dbReference type="Gene3D" id="3.30.70.1620">
    <property type="match status" value="1"/>
</dbReference>
<dbReference type="PIRSF" id="PIRSF005719">
    <property type="entry name" value="SMC"/>
    <property type="match status" value="1"/>
</dbReference>
<dbReference type="HAMAP" id="MF_01894">
    <property type="entry name" value="Smc_prok"/>
    <property type="match status" value="1"/>
</dbReference>
<evidence type="ECO:0000256" key="1">
    <source>
        <dbReference type="ARBA" id="ARBA00022490"/>
    </source>
</evidence>
<evidence type="ECO:0000256" key="6">
    <source>
        <dbReference type="HAMAP-Rule" id="MF_01894"/>
    </source>
</evidence>
<feature type="coiled-coil region" evidence="6">
    <location>
        <begin position="170"/>
        <end position="211"/>
    </location>
</feature>
<evidence type="ECO:0000256" key="4">
    <source>
        <dbReference type="ARBA" id="ARBA00023054"/>
    </source>
</evidence>
<dbReference type="PANTHER" id="PTHR43977">
    <property type="entry name" value="STRUCTURAL MAINTENANCE OF CHROMOSOMES PROTEIN 3"/>
    <property type="match status" value="1"/>
</dbReference>
<organism evidence="8 9">
    <name type="scientific">Candidatus Desulfacyla euxinica</name>
    <dbReference type="NCBI Taxonomy" id="2841693"/>
    <lineage>
        <taxon>Bacteria</taxon>
        <taxon>Deltaproteobacteria</taxon>
        <taxon>Candidatus Desulfacyla</taxon>
    </lineage>
</organism>
<dbReference type="GO" id="GO:0006260">
    <property type="term" value="P:DNA replication"/>
    <property type="evidence" value="ECO:0007669"/>
    <property type="project" value="UniProtKB-UniRule"/>
</dbReference>
<feature type="domain" description="SMC hinge" evidence="7">
    <location>
        <begin position="528"/>
        <end position="640"/>
    </location>
</feature>
<keyword evidence="3 6" id="KW-0067">ATP-binding</keyword>
<feature type="coiled-coil region" evidence="6">
    <location>
        <begin position="335"/>
        <end position="432"/>
    </location>
</feature>
<dbReference type="SUPFAM" id="SSF75553">
    <property type="entry name" value="Smc hinge domain"/>
    <property type="match status" value="1"/>
</dbReference>
<dbReference type="GO" id="GO:0005524">
    <property type="term" value="F:ATP binding"/>
    <property type="evidence" value="ECO:0007669"/>
    <property type="project" value="UniProtKB-UniRule"/>
</dbReference>
<dbReference type="SUPFAM" id="SSF57997">
    <property type="entry name" value="Tropomyosin"/>
    <property type="match status" value="1"/>
</dbReference>
<dbReference type="InterPro" id="IPR011890">
    <property type="entry name" value="SMC_prok"/>
</dbReference>
<keyword evidence="4 6" id="KW-0175">Coiled coil</keyword>
<dbReference type="GO" id="GO:0016887">
    <property type="term" value="F:ATP hydrolysis activity"/>
    <property type="evidence" value="ECO:0007669"/>
    <property type="project" value="InterPro"/>
</dbReference>
<dbReference type="Gene3D" id="1.20.1060.20">
    <property type="match status" value="1"/>
</dbReference>
<feature type="coiled-coil region" evidence="6">
    <location>
        <begin position="468"/>
        <end position="502"/>
    </location>
</feature>
<dbReference type="EMBL" id="JACNJD010000155">
    <property type="protein sequence ID" value="MBC8176693.1"/>
    <property type="molecule type" value="Genomic_DNA"/>
</dbReference>
<dbReference type="InterPro" id="IPR027417">
    <property type="entry name" value="P-loop_NTPase"/>
</dbReference>
<evidence type="ECO:0000313" key="8">
    <source>
        <dbReference type="EMBL" id="MBC8176693.1"/>
    </source>
</evidence>
<evidence type="ECO:0000259" key="7">
    <source>
        <dbReference type="SMART" id="SM00968"/>
    </source>
</evidence>
<feature type="binding site" evidence="6">
    <location>
        <begin position="32"/>
        <end position="39"/>
    </location>
    <ligand>
        <name>ATP</name>
        <dbReference type="ChEBI" id="CHEBI:30616"/>
    </ligand>
</feature>
<sequence>MKIKKVSILGFKSFMEKLDITFSNGISGVVGPNGCGKSNIVDAIRWCMGEQSPKQLRGRKMEDIIFSGAGSHKPLGMAEVSLMFENGDGSFPAAFAQDHELSVTRRLYRSGESEYLINNVSCRLKDIQEIFMDTGLGNKAYSIIGQGQIGTIIDQRPEDTRVMLEEAAGITKYRRKVEISQRKIELTERNLKRVEDILGEIQTQMRSLKRQAAKARRFKTVSEDIRNLERILYSNSFHQLKEESGKREISTEGLEREEISRSTLISQLHARIEGMNLELEEKDSGLSNHRENFHHLRDRVHKKEGGIESLAGEMRMIEELKVRLIGEQEEIGVRLTDLKGKRETLDKEKERIKEKSVALENEISLRDERLRVRKRVLEEIREGYEEARTDLNAGEKREVGLNNESGYVNRLLDQISDSRSRLDKELKELTAKSQNVIKVSERKSRVREATAERLSEIESAIEKGNADSRELEMIKERVESELKSAEGDLNRCQSRLASLEALSDNFEGYKMGVRTIMKAKDFGPRKEGRILGILADVIQVDPKYERAVEAILADRLQYVLVESQEDGRQAVDYLRKRAKGMGSFASVNDLKDEKEGTGKDSESPMLLDYVSTSPKYTSLINTLLRDTVIVEDLEKGLSSWKKMQDLPGKNGKGSCFVTVDGDIVDQMGVVSGGRSSHGSRGLLERKREIAELKKASATQNARVEESQSKLEEIIARIEEKKKSLEGFAEAKWACQDEINQLDKVLFRLGQELDQLEKMSRKISEDLERKGVEQNKHKKELLKLEEELNERQARRKKEEEYFQKKERELKEAEEEFEQYREEVAKLKADYRISEEGQRSAAREMEMLDSYVDDSLKRLESIDEDISSGQGRHDNCVRRKETLQEELKDLYDRLQKAENDMNRAELERREFQTRIKGEERKEEDLKKEIDDLKERINAAKMEHSEIQFKMNNLIEVVIDKLNLDLPEIYKEDLQDDFSKREAEERVEQQKSLRDRLGDVNLAAIKELEALKERHEFIVGQREDLINSIESLITAIKKINRTSLEKFKKTFQDVDDKLKKVFPILFNGGTAGLRLTDETRPLESGVLVEVQPPGKRLSHMGLLSGGEKALVAMALIFAIYMIKPSPFCLLDEVDAPLDEANIDRFNILLQEIRRASQIIMVTHSRKTMEITDHLYGITMQERGISKLVSVNINGGSERSPEEVSARE</sequence>
<dbReference type="SUPFAM" id="SSF52540">
    <property type="entry name" value="P-loop containing nucleoside triphosphate hydrolases"/>
    <property type="match status" value="1"/>
</dbReference>
<feature type="coiled-coil region" evidence="6">
    <location>
        <begin position="871"/>
        <end position="947"/>
    </location>
</feature>
<keyword evidence="5 6" id="KW-0238">DNA-binding</keyword>
<keyword evidence="1 6" id="KW-0963">Cytoplasm</keyword>
<dbReference type="AlphaFoldDB" id="A0A8J6T7Q9"/>
<dbReference type="GO" id="GO:0003677">
    <property type="term" value="F:DNA binding"/>
    <property type="evidence" value="ECO:0007669"/>
    <property type="project" value="UniProtKB-UniRule"/>
</dbReference>
<dbReference type="Pfam" id="PF06470">
    <property type="entry name" value="SMC_hinge"/>
    <property type="match status" value="1"/>
</dbReference>
<dbReference type="InterPro" id="IPR036277">
    <property type="entry name" value="SMC_hinge_sf"/>
</dbReference>